<keyword evidence="2" id="KW-1185">Reference proteome</keyword>
<sequence>MLPDYLLDVQVKKMRKTGLTQLESTCVESVEVVADVEVRSEIVEVQSILVTLTTLGKLDEHFIPIASDGITDISL</sequence>
<reference evidence="1 2" key="1">
    <citation type="journal article" date="2022" name="bioRxiv">
        <title>Genomics of Preaxostyla Flagellates Illuminates Evolutionary Transitions and the Path Towards Mitochondrial Loss.</title>
        <authorList>
            <person name="Novak L.V.F."/>
            <person name="Treitli S.C."/>
            <person name="Pyrih J."/>
            <person name="Halakuc P."/>
            <person name="Pipaliya S.V."/>
            <person name="Vacek V."/>
            <person name="Brzon O."/>
            <person name="Soukal P."/>
            <person name="Eme L."/>
            <person name="Dacks J.B."/>
            <person name="Karnkowska A."/>
            <person name="Elias M."/>
            <person name="Hampl V."/>
        </authorList>
    </citation>
    <scope>NUCLEOTIDE SEQUENCE [LARGE SCALE GENOMIC DNA]</scope>
    <source>
        <strain evidence="1">NAU3</strain>
        <tissue evidence="1">Gut</tissue>
    </source>
</reference>
<protein>
    <submittedName>
        <fullName evidence="1">Uncharacterized protein</fullName>
    </submittedName>
</protein>
<organism evidence="1 2">
    <name type="scientific">Blattamonas nauphoetae</name>
    <dbReference type="NCBI Taxonomy" id="2049346"/>
    <lineage>
        <taxon>Eukaryota</taxon>
        <taxon>Metamonada</taxon>
        <taxon>Preaxostyla</taxon>
        <taxon>Oxymonadida</taxon>
        <taxon>Blattamonas</taxon>
    </lineage>
</organism>
<proteinExistence type="predicted"/>
<dbReference type="EMBL" id="JARBJD010000620">
    <property type="protein sequence ID" value="KAK2940698.1"/>
    <property type="molecule type" value="Genomic_DNA"/>
</dbReference>
<accession>A0ABQ9WN07</accession>
<evidence type="ECO:0000313" key="1">
    <source>
        <dbReference type="EMBL" id="KAK2940698.1"/>
    </source>
</evidence>
<gene>
    <name evidence="1" type="ORF">BLNAU_24393</name>
</gene>
<comment type="caution">
    <text evidence="1">The sequence shown here is derived from an EMBL/GenBank/DDBJ whole genome shotgun (WGS) entry which is preliminary data.</text>
</comment>
<evidence type="ECO:0000313" key="2">
    <source>
        <dbReference type="Proteomes" id="UP001281761"/>
    </source>
</evidence>
<dbReference type="Proteomes" id="UP001281761">
    <property type="component" value="Unassembled WGS sequence"/>
</dbReference>
<name>A0ABQ9WN07_9EUKA</name>